<evidence type="ECO:0000313" key="1">
    <source>
        <dbReference type="EMBL" id="CAH2045102.1"/>
    </source>
</evidence>
<gene>
    <name evidence="1" type="ORF">IPOD504_LOCUS4938</name>
</gene>
<name>A0ABN8I7S9_9NEOP</name>
<sequence>MNSISDQLADFEKLRISALTKAAEISPHVKEVTIGPKSPVKKSSIKENVPVKNYEMPTNLLEDKLGDDLRYTLMLKRYEAKLQESSEQLFKNLVEKMIAKRTESMRTFWKKQSEECERKSLELRARKLQMLKTLQENDNLSVLDKAKTEEQKFN</sequence>
<feature type="non-terminal residue" evidence="1">
    <location>
        <position position="154"/>
    </location>
</feature>
<accession>A0ABN8I7S9</accession>
<keyword evidence="2" id="KW-1185">Reference proteome</keyword>
<reference evidence="1" key="1">
    <citation type="submission" date="2022-03" db="EMBL/GenBank/DDBJ databases">
        <authorList>
            <person name="Martin H S."/>
        </authorList>
    </citation>
    <scope>NUCLEOTIDE SEQUENCE</scope>
</reference>
<dbReference type="EMBL" id="OW152828">
    <property type="protein sequence ID" value="CAH2045102.1"/>
    <property type="molecule type" value="Genomic_DNA"/>
</dbReference>
<protein>
    <submittedName>
        <fullName evidence="1">Uncharacterized protein</fullName>
    </submittedName>
</protein>
<dbReference type="Proteomes" id="UP000837857">
    <property type="component" value="Chromosome 16"/>
</dbReference>
<evidence type="ECO:0000313" key="2">
    <source>
        <dbReference type="Proteomes" id="UP000837857"/>
    </source>
</evidence>
<proteinExistence type="predicted"/>
<organism evidence="1 2">
    <name type="scientific">Iphiclides podalirius</name>
    <name type="common">scarce swallowtail</name>
    <dbReference type="NCBI Taxonomy" id="110791"/>
    <lineage>
        <taxon>Eukaryota</taxon>
        <taxon>Metazoa</taxon>
        <taxon>Ecdysozoa</taxon>
        <taxon>Arthropoda</taxon>
        <taxon>Hexapoda</taxon>
        <taxon>Insecta</taxon>
        <taxon>Pterygota</taxon>
        <taxon>Neoptera</taxon>
        <taxon>Endopterygota</taxon>
        <taxon>Lepidoptera</taxon>
        <taxon>Glossata</taxon>
        <taxon>Ditrysia</taxon>
        <taxon>Papilionoidea</taxon>
        <taxon>Papilionidae</taxon>
        <taxon>Papilioninae</taxon>
        <taxon>Iphiclides</taxon>
    </lineage>
</organism>